<evidence type="ECO:0000259" key="7">
    <source>
        <dbReference type="SMART" id="SM00829"/>
    </source>
</evidence>
<gene>
    <name evidence="9" type="primary">LOC103127555</name>
</gene>
<dbReference type="Pfam" id="PF00107">
    <property type="entry name" value="ADH_zinc_N"/>
    <property type="match status" value="1"/>
</dbReference>
<reference evidence="8" key="1">
    <citation type="submission" date="2025-05" db="UniProtKB">
        <authorList>
            <consortium name="RefSeq"/>
        </authorList>
    </citation>
    <scope>NUCLEOTIDE SEQUENCE [LARGE SCALE GENOMIC DNA]</scope>
</reference>
<evidence type="ECO:0000313" key="8">
    <source>
        <dbReference type="Proteomes" id="UP001652624"/>
    </source>
</evidence>
<keyword evidence="2 6" id="KW-0479">Metal-binding</keyword>
<comment type="similarity">
    <text evidence="6">Belongs to the zinc-containing alcohol dehydrogenase family.</text>
</comment>
<evidence type="ECO:0000256" key="4">
    <source>
        <dbReference type="ARBA" id="ARBA00023002"/>
    </source>
</evidence>
<keyword evidence="3 6" id="KW-0862">Zinc</keyword>
<feature type="domain" description="Enoyl reductase (ER)" evidence="7">
    <location>
        <begin position="35"/>
        <end position="386"/>
    </location>
</feature>
<dbReference type="InterPro" id="IPR013149">
    <property type="entry name" value="ADH-like_C"/>
</dbReference>
<evidence type="ECO:0000256" key="6">
    <source>
        <dbReference type="RuleBase" id="RU361277"/>
    </source>
</evidence>
<dbReference type="InterPro" id="IPR020843">
    <property type="entry name" value="ER"/>
</dbReference>
<dbReference type="Gene3D" id="3.40.50.720">
    <property type="entry name" value="NAD(P)-binding Rossmann-like Domain"/>
    <property type="match status" value="1"/>
</dbReference>
<dbReference type="InterPro" id="IPR036291">
    <property type="entry name" value="NAD(P)-bd_dom_sf"/>
</dbReference>
<dbReference type="GeneID" id="103127555"/>
<accession>A0ABM3X0H5</accession>
<dbReference type="PANTHER" id="PTHR43880">
    <property type="entry name" value="ALCOHOL DEHYDROGENASE"/>
    <property type="match status" value="1"/>
</dbReference>
<dbReference type="Gene3D" id="3.90.180.10">
    <property type="entry name" value="Medium-chain alcohol dehydrogenases, catalytic domain"/>
    <property type="match status" value="1"/>
</dbReference>
<dbReference type="Proteomes" id="UP001652624">
    <property type="component" value="Chromosome 2"/>
</dbReference>
<evidence type="ECO:0000256" key="2">
    <source>
        <dbReference type="ARBA" id="ARBA00022723"/>
    </source>
</evidence>
<sequence>MGSRRAPCVHTAGQGSEGTAIICRAAVAWTPDTPVSLEDVQVDPPKAGEVRIKILFSGLCGTDLHILEGRTKMPFPIILGHEGAGVVESVGEGVTTVKPGDHVLPLSVPQCRECRSCLHPKGNFCRKENIISPTGLMLDGTSRFTCKGKRVFNLYGTSTFSEYTVVSEIAVARVDKAAPLDRVCIMSCQVPTGFGAVVNTAKVTSGSTCVVIGLGGIGLAIVMACKASGAARIIGVDINEDKFPWARELGVTDVLNPGQLSRPVQEEIQEMTGGGADFAFEAVGLNDTMVATLESCDPSFGVAVLVGMAPSGQKLTFDPILMLPGRNLRGGAMGEYKTRDAIPQLVSAYLQGHVRTDPLITHRFPFQDIRRAFRLQQEGGCIRCVLRLGEGQEVKDEQGGSL</sequence>
<proteinExistence type="inferred from homology"/>
<dbReference type="SUPFAM" id="SSF51735">
    <property type="entry name" value="NAD(P)-binding Rossmann-fold domains"/>
    <property type="match status" value="1"/>
</dbReference>
<protein>
    <submittedName>
        <fullName evidence="9">Alcohol dehydrogenase 1-like isoform X1</fullName>
    </submittedName>
</protein>
<keyword evidence="8" id="KW-1185">Reference proteome</keyword>
<evidence type="ECO:0000256" key="5">
    <source>
        <dbReference type="ARBA" id="ARBA00023027"/>
    </source>
</evidence>
<dbReference type="InterPro" id="IPR013154">
    <property type="entry name" value="ADH-like_N"/>
</dbReference>
<dbReference type="Pfam" id="PF08240">
    <property type="entry name" value="ADH_N"/>
    <property type="match status" value="1"/>
</dbReference>
<reference evidence="9" key="2">
    <citation type="submission" date="2025-08" db="UniProtKB">
        <authorList>
            <consortium name="RefSeq"/>
        </authorList>
    </citation>
    <scope>IDENTIFICATION</scope>
</reference>
<keyword evidence="5" id="KW-0520">NAD</keyword>
<evidence type="ECO:0000256" key="1">
    <source>
        <dbReference type="ARBA" id="ARBA00001947"/>
    </source>
</evidence>
<dbReference type="RefSeq" id="XP_060042321.1">
    <property type="nucleotide sequence ID" value="XM_060186338.1"/>
</dbReference>
<dbReference type="SUPFAM" id="SSF50129">
    <property type="entry name" value="GroES-like"/>
    <property type="match status" value="2"/>
</dbReference>
<dbReference type="PROSITE" id="PS00059">
    <property type="entry name" value="ADH_ZINC"/>
    <property type="match status" value="1"/>
</dbReference>
<comment type="cofactor">
    <cofactor evidence="1 6">
        <name>Zn(2+)</name>
        <dbReference type="ChEBI" id="CHEBI:29105"/>
    </cofactor>
</comment>
<evidence type="ECO:0000256" key="3">
    <source>
        <dbReference type="ARBA" id="ARBA00022833"/>
    </source>
</evidence>
<evidence type="ECO:0000313" key="9">
    <source>
        <dbReference type="RefSeq" id="XP_060042321.1"/>
    </source>
</evidence>
<name>A0ABM3X0H5_ERIEU</name>
<organism evidence="8 9">
    <name type="scientific">Erinaceus europaeus</name>
    <name type="common">Western European hedgehog</name>
    <dbReference type="NCBI Taxonomy" id="9365"/>
    <lineage>
        <taxon>Eukaryota</taxon>
        <taxon>Metazoa</taxon>
        <taxon>Chordata</taxon>
        <taxon>Craniata</taxon>
        <taxon>Vertebrata</taxon>
        <taxon>Euteleostomi</taxon>
        <taxon>Mammalia</taxon>
        <taxon>Eutheria</taxon>
        <taxon>Laurasiatheria</taxon>
        <taxon>Eulipotyphla</taxon>
        <taxon>Erinaceidae</taxon>
        <taxon>Erinaceinae</taxon>
        <taxon>Erinaceus</taxon>
    </lineage>
</organism>
<dbReference type="SMART" id="SM00829">
    <property type="entry name" value="PKS_ER"/>
    <property type="match status" value="1"/>
</dbReference>
<dbReference type="InterPro" id="IPR002328">
    <property type="entry name" value="ADH_Zn_CS"/>
</dbReference>
<keyword evidence="4" id="KW-0560">Oxidoreductase</keyword>
<dbReference type="PANTHER" id="PTHR43880:SF51">
    <property type="entry name" value="ALCOHOL DEHYDROGENASE 6B (CLASS V)"/>
    <property type="match status" value="1"/>
</dbReference>
<dbReference type="InterPro" id="IPR011032">
    <property type="entry name" value="GroES-like_sf"/>
</dbReference>